<keyword evidence="5" id="KW-0067">ATP-binding</keyword>
<comment type="caution">
    <text evidence="10">The sequence shown here is derived from an EMBL/GenBank/DDBJ whole genome shotgun (WGS) entry which is preliminary data.</text>
</comment>
<accession>A0A849P6Z6</accession>
<reference evidence="10 11" key="1">
    <citation type="submission" date="2020-05" db="EMBL/GenBank/DDBJ databases">
        <authorList>
            <person name="Niu N."/>
        </authorList>
    </citation>
    <scope>NUCLEOTIDE SEQUENCE [LARGE SCALE GENOMIC DNA]</scope>
    <source>
        <strain evidence="10 11">3340-03</strain>
    </source>
</reference>
<dbReference type="InterPro" id="IPR014729">
    <property type="entry name" value="Rossmann-like_a/b/a_fold"/>
</dbReference>
<feature type="domain" description="tRNA(Ile)-lysidine synthase substrate-binding" evidence="9">
    <location>
        <begin position="272"/>
        <end position="340"/>
    </location>
</feature>
<evidence type="ECO:0000259" key="9">
    <source>
        <dbReference type="Pfam" id="PF09179"/>
    </source>
</evidence>
<dbReference type="PANTHER" id="PTHR43033:SF1">
    <property type="entry name" value="TRNA(ILE)-LYSIDINE SYNTHASE-RELATED"/>
    <property type="match status" value="1"/>
</dbReference>
<keyword evidence="3 7" id="KW-0819">tRNA processing</keyword>
<name>A0A849P6Z6_9BURK</name>
<feature type="domain" description="tRNA(Ile)-lysidine/2-thiocytidine synthase N-terminal" evidence="8">
    <location>
        <begin position="37"/>
        <end position="220"/>
    </location>
</feature>
<evidence type="ECO:0000256" key="5">
    <source>
        <dbReference type="ARBA" id="ARBA00022840"/>
    </source>
</evidence>
<keyword evidence="4" id="KW-0547">Nucleotide-binding</keyword>
<comment type="similarity">
    <text evidence="7">Belongs to the tRNA(Ile)-lysidine synthase family.</text>
</comment>
<evidence type="ECO:0000256" key="4">
    <source>
        <dbReference type="ARBA" id="ARBA00022741"/>
    </source>
</evidence>
<dbReference type="EC" id="6.3.4.19" evidence="7"/>
<evidence type="ECO:0000313" key="11">
    <source>
        <dbReference type="Proteomes" id="UP000537862"/>
    </source>
</evidence>
<comment type="caution">
    <text evidence="7">Lacks conserved residue(s) required for the propagation of feature annotation.</text>
</comment>
<dbReference type="HAMAP" id="MF_01161">
    <property type="entry name" value="tRNA_Ile_lys_synt"/>
    <property type="match status" value="1"/>
</dbReference>
<evidence type="ECO:0000256" key="2">
    <source>
        <dbReference type="ARBA" id="ARBA00022598"/>
    </source>
</evidence>
<evidence type="ECO:0000256" key="1">
    <source>
        <dbReference type="ARBA" id="ARBA00022490"/>
    </source>
</evidence>
<organism evidence="10 11">
    <name type="scientific">Pelistega suis</name>
    <dbReference type="NCBI Taxonomy" id="1631957"/>
    <lineage>
        <taxon>Bacteria</taxon>
        <taxon>Pseudomonadati</taxon>
        <taxon>Pseudomonadota</taxon>
        <taxon>Betaproteobacteria</taxon>
        <taxon>Burkholderiales</taxon>
        <taxon>Alcaligenaceae</taxon>
        <taxon>Pelistega</taxon>
    </lineage>
</organism>
<evidence type="ECO:0000313" key="10">
    <source>
        <dbReference type="EMBL" id="NOL51783.1"/>
    </source>
</evidence>
<dbReference type="Gene3D" id="1.20.59.20">
    <property type="match status" value="1"/>
</dbReference>
<protein>
    <recommendedName>
        <fullName evidence="7">tRNA(Ile)-lysidine synthase</fullName>
        <ecNumber evidence="7">6.3.4.19</ecNumber>
    </recommendedName>
    <alternativeName>
        <fullName evidence="7">tRNA(Ile)-2-lysyl-cytidine synthase</fullName>
    </alternativeName>
    <alternativeName>
        <fullName evidence="7">tRNA(Ile)-lysidine synthetase</fullName>
    </alternativeName>
</protein>
<dbReference type="InterPro" id="IPR012795">
    <property type="entry name" value="tRNA_Ile_lys_synt_N"/>
</dbReference>
<dbReference type="CDD" id="cd01992">
    <property type="entry name" value="TilS_N"/>
    <property type="match status" value="1"/>
</dbReference>
<dbReference type="GO" id="GO:0005524">
    <property type="term" value="F:ATP binding"/>
    <property type="evidence" value="ECO:0007669"/>
    <property type="project" value="UniProtKB-KW"/>
</dbReference>
<sequence>MVVSLKKTKPFLRDTFQASRLLKPLADLFKDLRGQTVAIGFSAGADSAMLAICASTLATQYAIDLRLVHIHHGLMSRADEWVRQAQRLAQYLALDFSPIFVEVDRASGLGIEGAARQARYAAFIHYAKAHQIKHFLLAHHLDDQAETLLLRLLRGSGVRGMRGMQSAIEKDGMLFHRPWLMCERSFILSLAESVFKEIGWYAVQDESNLDTSYKRGAVRVELSPALNQYWPSWKQNLARHARLMEEAQAIVDDMAELDFKRLLPSDDQRSFCLKAWRTLPSYRQSNVLRYWLALLGLQMPTERRLQDWLKQLREVHQLGFDREVRLPHEGQVIVVSKGRVQIS</sequence>
<dbReference type="AlphaFoldDB" id="A0A849P6Z6"/>
<comment type="catalytic activity">
    <reaction evidence="6 7">
        <text>cytidine(34) in tRNA(Ile2) + L-lysine + ATP = lysidine(34) in tRNA(Ile2) + AMP + diphosphate + H(+)</text>
        <dbReference type="Rhea" id="RHEA:43744"/>
        <dbReference type="Rhea" id="RHEA-COMP:10625"/>
        <dbReference type="Rhea" id="RHEA-COMP:10670"/>
        <dbReference type="ChEBI" id="CHEBI:15378"/>
        <dbReference type="ChEBI" id="CHEBI:30616"/>
        <dbReference type="ChEBI" id="CHEBI:32551"/>
        <dbReference type="ChEBI" id="CHEBI:33019"/>
        <dbReference type="ChEBI" id="CHEBI:82748"/>
        <dbReference type="ChEBI" id="CHEBI:83665"/>
        <dbReference type="ChEBI" id="CHEBI:456215"/>
        <dbReference type="EC" id="6.3.4.19"/>
    </reaction>
</comment>
<dbReference type="NCBIfam" id="TIGR02432">
    <property type="entry name" value="lysidine_TilS_N"/>
    <property type="match status" value="1"/>
</dbReference>
<dbReference type="GO" id="GO:0005737">
    <property type="term" value="C:cytoplasm"/>
    <property type="evidence" value="ECO:0007669"/>
    <property type="project" value="UniProtKB-SubCell"/>
</dbReference>
<keyword evidence="1 7" id="KW-0963">Cytoplasm</keyword>
<dbReference type="InterPro" id="IPR015262">
    <property type="entry name" value="tRNA_Ile_lys_synt_subst-bd"/>
</dbReference>
<dbReference type="Proteomes" id="UP000537862">
    <property type="component" value="Unassembled WGS sequence"/>
</dbReference>
<dbReference type="Pfam" id="PF01171">
    <property type="entry name" value="ATP_bind_3"/>
    <property type="match status" value="1"/>
</dbReference>
<evidence type="ECO:0000256" key="7">
    <source>
        <dbReference type="HAMAP-Rule" id="MF_01161"/>
    </source>
</evidence>
<dbReference type="PANTHER" id="PTHR43033">
    <property type="entry name" value="TRNA(ILE)-LYSIDINE SYNTHASE-RELATED"/>
    <property type="match status" value="1"/>
</dbReference>
<gene>
    <name evidence="7 10" type="primary">tilS</name>
    <name evidence="10" type="ORF">HKX39_06315</name>
</gene>
<evidence type="ECO:0000256" key="6">
    <source>
        <dbReference type="ARBA" id="ARBA00048539"/>
    </source>
</evidence>
<keyword evidence="2 7" id="KW-0436">Ligase</keyword>
<dbReference type="Pfam" id="PF09179">
    <property type="entry name" value="TilS"/>
    <property type="match status" value="1"/>
</dbReference>
<dbReference type="InterPro" id="IPR011063">
    <property type="entry name" value="TilS/TtcA_N"/>
</dbReference>
<dbReference type="InterPro" id="IPR012094">
    <property type="entry name" value="tRNA_Ile_lys_synt"/>
</dbReference>
<dbReference type="GO" id="GO:0032267">
    <property type="term" value="F:tRNA(Ile)-lysidine synthase activity"/>
    <property type="evidence" value="ECO:0007669"/>
    <property type="project" value="UniProtKB-EC"/>
</dbReference>
<dbReference type="SUPFAM" id="SSF82829">
    <property type="entry name" value="MesJ substrate recognition domain-like"/>
    <property type="match status" value="1"/>
</dbReference>
<comment type="function">
    <text evidence="7">Ligates lysine onto the cytidine present at position 34 of the AUA codon-specific tRNA(Ile) that contains the anticodon CAU, in an ATP-dependent manner. Cytidine is converted to lysidine, thus changing the amino acid specificity of the tRNA from methionine to isoleucine.</text>
</comment>
<keyword evidence="11" id="KW-1185">Reference proteome</keyword>
<proteinExistence type="inferred from homology"/>
<dbReference type="Gene3D" id="3.40.50.620">
    <property type="entry name" value="HUPs"/>
    <property type="match status" value="1"/>
</dbReference>
<comment type="subcellular location">
    <subcellularLocation>
        <location evidence="7">Cytoplasm</location>
    </subcellularLocation>
</comment>
<evidence type="ECO:0000256" key="3">
    <source>
        <dbReference type="ARBA" id="ARBA00022694"/>
    </source>
</evidence>
<dbReference type="SUPFAM" id="SSF52402">
    <property type="entry name" value="Adenine nucleotide alpha hydrolases-like"/>
    <property type="match status" value="1"/>
</dbReference>
<dbReference type="GO" id="GO:0006400">
    <property type="term" value="P:tRNA modification"/>
    <property type="evidence" value="ECO:0007669"/>
    <property type="project" value="UniProtKB-UniRule"/>
</dbReference>
<dbReference type="EMBL" id="JABGBN010000004">
    <property type="protein sequence ID" value="NOL51783.1"/>
    <property type="molecule type" value="Genomic_DNA"/>
</dbReference>
<evidence type="ECO:0000259" key="8">
    <source>
        <dbReference type="Pfam" id="PF01171"/>
    </source>
</evidence>